<organism evidence="1 2">
    <name type="scientific">Smallanthus sonchifolius</name>
    <dbReference type="NCBI Taxonomy" id="185202"/>
    <lineage>
        <taxon>Eukaryota</taxon>
        <taxon>Viridiplantae</taxon>
        <taxon>Streptophyta</taxon>
        <taxon>Embryophyta</taxon>
        <taxon>Tracheophyta</taxon>
        <taxon>Spermatophyta</taxon>
        <taxon>Magnoliopsida</taxon>
        <taxon>eudicotyledons</taxon>
        <taxon>Gunneridae</taxon>
        <taxon>Pentapetalae</taxon>
        <taxon>asterids</taxon>
        <taxon>campanulids</taxon>
        <taxon>Asterales</taxon>
        <taxon>Asteraceae</taxon>
        <taxon>Asteroideae</taxon>
        <taxon>Heliantheae alliance</taxon>
        <taxon>Millerieae</taxon>
        <taxon>Smallanthus</taxon>
    </lineage>
</organism>
<name>A0ACB9HU37_9ASTR</name>
<evidence type="ECO:0000313" key="2">
    <source>
        <dbReference type="Proteomes" id="UP001056120"/>
    </source>
</evidence>
<reference evidence="2" key="1">
    <citation type="journal article" date="2022" name="Mol. Ecol. Resour.">
        <title>The genomes of chicory, endive, great burdock and yacon provide insights into Asteraceae palaeo-polyploidization history and plant inulin production.</title>
        <authorList>
            <person name="Fan W."/>
            <person name="Wang S."/>
            <person name="Wang H."/>
            <person name="Wang A."/>
            <person name="Jiang F."/>
            <person name="Liu H."/>
            <person name="Zhao H."/>
            <person name="Xu D."/>
            <person name="Zhang Y."/>
        </authorList>
    </citation>
    <scope>NUCLEOTIDE SEQUENCE [LARGE SCALE GENOMIC DNA]</scope>
    <source>
        <strain evidence="2">cv. Yunnan</strain>
    </source>
</reference>
<comment type="caution">
    <text evidence="1">The sequence shown here is derived from an EMBL/GenBank/DDBJ whole genome shotgun (WGS) entry which is preliminary data.</text>
</comment>
<sequence>MIRLEREAAIPVMMPRLIMTLANPIEHSADRAEFLKLCKRVEYTIRAWYHLRFEDLMVMDKSNFKICSNEEIDFARSRQYLLKLPITVDESKIDKNLLKRYFEEHHYDNLPDFADKRVHLSLIFHYACRLGKLFSRKSRVRIKNDPKKDDEITNEEFAHDFYVERVRIEDLEIRL</sequence>
<protein>
    <submittedName>
        <fullName evidence="1">Uncharacterized protein</fullName>
    </submittedName>
</protein>
<dbReference type="Proteomes" id="UP001056120">
    <property type="component" value="Linkage Group LG11"/>
</dbReference>
<evidence type="ECO:0000313" key="1">
    <source>
        <dbReference type="EMBL" id="KAI3799304.1"/>
    </source>
</evidence>
<gene>
    <name evidence="1" type="ORF">L1987_34597</name>
</gene>
<reference evidence="1 2" key="2">
    <citation type="journal article" date="2022" name="Mol. Ecol. Resour.">
        <title>The genomes of chicory, endive, great burdock and yacon provide insights into Asteraceae paleo-polyploidization history and plant inulin production.</title>
        <authorList>
            <person name="Fan W."/>
            <person name="Wang S."/>
            <person name="Wang H."/>
            <person name="Wang A."/>
            <person name="Jiang F."/>
            <person name="Liu H."/>
            <person name="Zhao H."/>
            <person name="Xu D."/>
            <person name="Zhang Y."/>
        </authorList>
    </citation>
    <scope>NUCLEOTIDE SEQUENCE [LARGE SCALE GENOMIC DNA]</scope>
    <source>
        <strain evidence="2">cv. Yunnan</strain>
        <tissue evidence="1">Leaves</tissue>
    </source>
</reference>
<dbReference type="EMBL" id="CM042028">
    <property type="protein sequence ID" value="KAI3799304.1"/>
    <property type="molecule type" value="Genomic_DNA"/>
</dbReference>
<accession>A0ACB9HU37</accession>
<keyword evidence="2" id="KW-1185">Reference proteome</keyword>
<proteinExistence type="predicted"/>